<gene>
    <name evidence="1" type="ORF">HPB49_025165</name>
</gene>
<sequence>MRKFEMKYCELQPYRLQRRKMTYHSCVENDVIVISTPRMANAQKCNRIRELQIGDTHYEATAYAAPPADTYKGVINNIPGCDTAKDITKSLIYKKDPTILQARRMSNTNSVIIIFEGPKVPFYVYYRGAEYRCYLHKKKVEVRGACGRIGHRADVCPTPDKKQCKNCGAQNPAENHNCNPKCALCGKDHPTGGKSCQRRLQTPFLIKQRQWEKQRQQQTLDNPSASGRDPSLPRQDGKQTTAAQRQSRSNSRDTAADRKASRSRSRSGHRLQAKQESKTSTNNNKVSWANVSLPKPTKIENPTLPSSHDSELTKIKQMLEILLAENKALKAEVAQLKATPPKVAACPVRSFEHICSIEHGDVKWTFEALPSLSNSDDCARDNGIPGHHALCKSTFDYRDYPNSFPTKPVVCRQLSRSSKLAEPDTLLLGDLVLELVPGQPDNRVLVVFSVQTSRDHQSAAWIAVNTSFVEHLRDRDYAAILLHRQRCELRARDRYGLVVQVPRSAAADCLQRNHQKSTLKGPSRSLHVGECSCPSTTSICSSLSRTPRQRPSMWLPGRRREAGGRASGFSRQVLLAGSGSTADMRKLLDGVCGTWR</sequence>
<evidence type="ECO:0000313" key="1">
    <source>
        <dbReference type="EMBL" id="KAH7971507.1"/>
    </source>
</evidence>
<protein>
    <submittedName>
        <fullName evidence="1">Uncharacterized protein</fullName>
    </submittedName>
</protein>
<accession>A0ACB8DM59</accession>
<comment type="caution">
    <text evidence="1">The sequence shown here is derived from an EMBL/GenBank/DDBJ whole genome shotgun (WGS) entry which is preliminary data.</text>
</comment>
<evidence type="ECO:0000313" key="2">
    <source>
        <dbReference type="Proteomes" id="UP000821865"/>
    </source>
</evidence>
<keyword evidence="2" id="KW-1185">Reference proteome</keyword>
<name>A0ACB8DM59_DERSI</name>
<organism evidence="1 2">
    <name type="scientific">Dermacentor silvarum</name>
    <name type="common">Tick</name>
    <dbReference type="NCBI Taxonomy" id="543639"/>
    <lineage>
        <taxon>Eukaryota</taxon>
        <taxon>Metazoa</taxon>
        <taxon>Ecdysozoa</taxon>
        <taxon>Arthropoda</taxon>
        <taxon>Chelicerata</taxon>
        <taxon>Arachnida</taxon>
        <taxon>Acari</taxon>
        <taxon>Parasitiformes</taxon>
        <taxon>Ixodida</taxon>
        <taxon>Ixodoidea</taxon>
        <taxon>Ixodidae</taxon>
        <taxon>Rhipicephalinae</taxon>
        <taxon>Dermacentor</taxon>
    </lineage>
</organism>
<proteinExistence type="predicted"/>
<dbReference type="EMBL" id="CM023480">
    <property type="protein sequence ID" value="KAH7971507.1"/>
    <property type="molecule type" value="Genomic_DNA"/>
</dbReference>
<reference evidence="1" key="1">
    <citation type="submission" date="2020-05" db="EMBL/GenBank/DDBJ databases">
        <title>Large-scale comparative analyses of tick genomes elucidate their genetic diversity and vector capacities.</title>
        <authorList>
            <person name="Jia N."/>
            <person name="Wang J."/>
            <person name="Shi W."/>
            <person name="Du L."/>
            <person name="Sun Y."/>
            <person name="Zhan W."/>
            <person name="Jiang J."/>
            <person name="Wang Q."/>
            <person name="Zhang B."/>
            <person name="Ji P."/>
            <person name="Sakyi L.B."/>
            <person name="Cui X."/>
            <person name="Yuan T."/>
            <person name="Jiang B."/>
            <person name="Yang W."/>
            <person name="Lam T.T.-Y."/>
            <person name="Chang Q."/>
            <person name="Ding S."/>
            <person name="Wang X."/>
            <person name="Zhu J."/>
            <person name="Ruan X."/>
            <person name="Zhao L."/>
            <person name="Wei J."/>
            <person name="Que T."/>
            <person name="Du C."/>
            <person name="Cheng J."/>
            <person name="Dai P."/>
            <person name="Han X."/>
            <person name="Huang E."/>
            <person name="Gao Y."/>
            <person name="Liu J."/>
            <person name="Shao H."/>
            <person name="Ye R."/>
            <person name="Li L."/>
            <person name="Wei W."/>
            <person name="Wang X."/>
            <person name="Wang C."/>
            <person name="Yang T."/>
            <person name="Huo Q."/>
            <person name="Li W."/>
            <person name="Guo W."/>
            <person name="Chen H."/>
            <person name="Zhou L."/>
            <person name="Ni X."/>
            <person name="Tian J."/>
            <person name="Zhou Y."/>
            <person name="Sheng Y."/>
            <person name="Liu T."/>
            <person name="Pan Y."/>
            <person name="Xia L."/>
            <person name="Li J."/>
            <person name="Zhao F."/>
            <person name="Cao W."/>
        </authorList>
    </citation>
    <scope>NUCLEOTIDE SEQUENCE</scope>
    <source>
        <strain evidence="1">Dsil-2018</strain>
    </source>
</reference>
<dbReference type="Proteomes" id="UP000821865">
    <property type="component" value="Chromosome 11"/>
</dbReference>